<dbReference type="Pfam" id="PF02203">
    <property type="entry name" value="TarH"/>
    <property type="match status" value="1"/>
</dbReference>
<evidence type="ECO:0000256" key="5">
    <source>
        <dbReference type="ARBA" id="ARBA00022519"/>
    </source>
</evidence>
<keyword evidence="7 13" id="KW-1133">Transmembrane helix</keyword>
<organism evidence="16 17">
    <name type="scientific">Massilia cavernae</name>
    <dbReference type="NCBI Taxonomy" id="2320864"/>
    <lineage>
        <taxon>Bacteria</taxon>
        <taxon>Pseudomonadati</taxon>
        <taxon>Pseudomonadota</taxon>
        <taxon>Betaproteobacteria</taxon>
        <taxon>Burkholderiales</taxon>
        <taxon>Oxalobacteraceae</taxon>
        <taxon>Telluria group</taxon>
        <taxon>Massilia</taxon>
    </lineage>
</organism>
<dbReference type="Pfam" id="PF00672">
    <property type="entry name" value="HAMP"/>
    <property type="match status" value="1"/>
</dbReference>
<evidence type="ECO:0000259" key="15">
    <source>
        <dbReference type="PROSITE" id="PS50885"/>
    </source>
</evidence>
<dbReference type="Proteomes" id="UP000284006">
    <property type="component" value="Unassembled WGS sequence"/>
</dbReference>
<comment type="caution">
    <text evidence="16">The sequence shown here is derived from an EMBL/GenBank/DDBJ whole genome shotgun (WGS) entry which is preliminary data.</text>
</comment>
<feature type="region of interest" description="Disordered" evidence="12">
    <location>
        <begin position="514"/>
        <end position="546"/>
    </location>
</feature>
<evidence type="ECO:0000313" key="17">
    <source>
        <dbReference type="Proteomes" id="UP000284006"/>
    </source>
</evidence>
<evidence type="ECO:0000256" key="8">
    <source>
        <dbReference type="ARBA" id="ARBA00023136"/>
    </source>
</evidence>
<evidence type="ECO:0000256" key="11">
    <source>
        <dbReference type="PROSITE-ProRule" id="PRU00284"/>
    </source>
</evidence>
<dbReference type="CDD" id="cd11386">
    <property type="entry name" value="MCP_signal"/>
    <property type="match status" value="1"/>
</dbReference>
<feature type="transmembrane region" description="Helical" evidence="13">
    <location>
        <begin position="186"/>
        <end position="210"/>
    </location>
</feature>
<dbReference type="CDD" id="cd06225">
    <property type="entry name" value="HAMP"/>
    <property type="match status" value="1"/>
</dbReference>
<evidence type="ECO:0000313" key="16">
    <source>
        <dbReference type="EMBL" id="RJG15232.1"/>
    </source>
</evidence>
<evidence type="ECO:0000256" key="6">
    <source>
        <dbReference type="ARBA" id="ARBA00022692"/>
    </source>
</evidence>
<dbReference type="AlphaFoldDB" id="A0A418XRU5"/>
<dbReference type="SMART" id="SM00283">
    <property type="entry name" value="MA"/>
    <property type="match status" value="1"/>
</dbReference>
<dbReference type="OrthoDB" id="8982326at2"/>
<keyword evidence="9 11" id="KW-0807">Transducer</keyword>
<feature type="compositionally biased region" description="Polar residues" evidence="12">
    <location>
        <begin position="535"/>
        <end position="546"/>
    </location>
</feature>
<feature type="domain" description="HAMP" evidence="15">
    <location>
        <begin position="211"/>
        <end position="263"/>
    </location>
</feature>
<keyword evidence="3" id="KW-0488">Methylation</keyword>
<accession>A0A418XRU5</accession>
<dbReference type="GO" id="GO:0006935">
    <property type="term" value="P:chemotaxis"/>
    <property type="evidence" value="ECO:0007669"/>
    <property type="project" value="UniProtKB-KW"/>
</dbReference>
<dbReference type="GO" id="GO:0005886">
    <property type="term" value="C:plasma membrane"/>
    <property type="evidence" value="ECO:0007669"/>
    <property type="project" value="UniProtKB-SubCell"/>
</dbReference>
<dbReference type="PANTHER" id="PTHR43531:SF14">
    <property type="entry name" value="METHYL-ACCEPTING CHEMOTAXIS PROTEIN I-RELATED"/>
    <property type="match status" value="1"/>
</dbReference>
<dbReference type="SUPFAM" id="SSF58104">
    <property type="entry name" value="Methyl-accepting chemotaxis protein (MCP) signaling domain"/>
    <property type="match status" value="1"/>
</dbReference>
<comment type="subcellular location">
    <subcellularLocation>
        <location evidence="1">Cell inner membrane</location>
        <topology evidence="1">Multi-pass membrane protein</topology>
    </subcellularLocation>
</comment>
<keyword evidence="4" id="KW-0145">Chemotaxis</keyword>
<keyword evidence="8 13" id="KW-0472">Membrane</keyword>
<keyword evidence="2" id="KW-1003">Cell membrane</keyword>
<dbReference type="Pfam" id="PF00015">
    <property type="entry name" value="MCPsignal"/>
    <property type="match status" value="1"/>
</dbReference>
<evidence type="ECO:0000256" key="4">
    <source>
        <dbReference type="ARBA" id="ARBA00022500"/>
    </source>
</evidence>
<dbReference type="EMBL" id="QYUP01000119">
    <property type="protein sequence ID" value="RJG15232.1"/>
    <property type="molecule type" value="Genomic_DNA"/>
</dbReference>
<protein>
    <submittedName>
        <fullName evidence="16">HAMP domain-containing protein</fullName>
    </submittedName>
</protein>
<proteinExistence type="inferred from homology"/>
<dbReference type="GO" id="GO:0007165">
    <property type="term" value="P:signal transduction"/>
    <property type="evidence" value="ECO:0007669"/>
    <property type="project" value="UniProtKB-KW"/>
</dbReference>
<evidence type="ECO:0000256" key="12">
    <source>
        <dbReference type="SAM" id="MobiDB-lite"/>
    </source>
</evidence>
<evidence type="ECO:0000256" key="10">
    <source>
        <dbReference type="ARBA" id="ARBA00029447"/>
    </source>
</evidence>
<evidence type="ECO:0000256" key="7">
    <source>
        <dbReference type="ARBA" id="ARBA00022989"/>
    </source>
</evidence>
<evidence type="ECO:0000256" key="3">
    <source>
        <dbReference type="ARBA" id="ARBA00022481"/>
    </source>
</evidence>
<keyword evidence="6 13" id="KW-0812">Transmembrane</keyword>
<keyword evidence="17" id="KW-1185">Reference proteome</keyword>
<dbReference type="GO" id="GO:0004888">
    <property type="term" value="F:transmembrane signaling receptor activity"/>
    <property type="evidence" value="ECO:0007669"/>
    <property type="project" value="InterPro"/>
</dbReference>
<comment type="similarity">
    <text evidence="10">Belongs to the methyl-accepting chemotaxis (MCP) protein family.</text>
</comment>
<feature type="domain" description="Methyl-accepting transducer" evidence="14">
    <location>
        <begin position="268"/>
        <end position="497"/>
    </location>
</feature>
<name>A0A418XRU5_9BURK</name>
<evidence type="ECO:0000256" key="13">
    <source>
        <dbReference type="SAM" id="Phobius"/>
    </source>
</evidence>
<dbReference type="InterPro" id="IPR004090">
    <property type="entry name" value="Chemotax_Me-accpt_rcpt"/>
</dbReference>
<dbReference type="PRINTS" id="PR00260">
    <property type="entry name" value="CHEMTRNSDUCR"/>
</dbReference>
<evidence type="ECO:0000256" key="9">
    <source>
        <dbReference type="ARBA" id="ARBA00023224"/>
    </source>
</evidence>
<feature type="transmembrane region" description="Helical" evidence="13">
    <location>
        <begin position="12"/>
        <end position="33"/>
    </location>
</feature>
<dbReference type="Gene3D" id="1.10.287.950">
    <property type="entry name" value="Methyl-accepting chemotaxis protein"/>
    <property type="match status" value="1"/>
</dbReference>
<sequence length="546" mass="58443">MLRNLTIKSRLLFVIGFMSILLVSGGVIGIFSLGMANQAMKSNYEHRLVPVEYLDQVIRIVDKNQLSVALALTSDPAAIAREVADIEKRAALVGQIWQRYQAIAPVGEEKEVADKFIASRSRYVAQGLNPALAALRAGDIEAARQVLHGPMKQLFKPVQENMDLLLRHQIELARAEFEDSQRIYKLVRISCITGIVFGVIISSLVGLWLIRAISRPVGKAVKVARSVAQGDLTQQIEVSTQDETGQLMAALKDMNANLVAMVRKVHAGSDEISSASTQIASRNADLSGRTEQQASSLEETAASMEELTSTVRQNADNARQANQLAQSASDVALKGGEVVAQVVTTMGSINASSTKIVDIIGVIDSIAFQTNILALNAAVEAARAGEQGRGFAVVASEVRHLAQRSAAAAGEIKTLIGDSVDKVESGTRLVDEAGATMAEIVERVRRVTDIMGEITSASAEQSSGIEQVNRAIALMDEATQQNAAQVEEAAAVAELLRDQAHSLAQAISVFKLGEPAPQAQPTEGAAPVPRRRRSAQTPRLATAMQY</sequence>
<dbReference type="PROSITE" id="PS50111">
    <property type="entry name" value="CHEMOTAXIS_TRANSDUC_2"/>
    <property type="match status" value="1"/>
</dbReference>
<dbReference type="PANTHER" id="PTHR43531">
    <property type="entry name" value="PROTEIN ICFG"/>
    <property type="match status" value="1"/>
</dbReference>
<dbReference type="InterPro" id="IPR003660">
    <property type="entry name" value="HAMP_dom"/>
</dbReference>
<dbReference type="CDD" id="cd19411">
    <property type="entry name" value="MCP2201-like_sensor"/>
    <property type="match status" value="1"/>
</dbReference>
<evidence type="ECO:0000259" key="14">
    <source>
        <dbReference type="PROSITE" id="PS50111"/>
    </source>
</evidence>
<dbReference type="PROSITE" id="PS50885">
    <property type="entry name" value="HAMP"/>
    <property type="match status" value="1"/>
</dbReference>
<dbReference type="RefSeq" id="WP_119811346.1">
    <property type="nucleotide sequence ID" value="NZ_QYUP01000119.1"/>
</dbReference>
<reference evidence="16 17" key="1">
    <citation type="submission" date="2018-09" db="EMBL/GenBank/DDBJ databases">
        <authorList>
            <person name="Zhu H."/>
        </authorList>
    </citation>
    <scope>NUCLEOTIDE SEQUENCE [LARGE SCALE GENOMIC DNA]</scope>
    <source>
        <strain evidence="16 17">K1S02-61</strain>
    </source>
</reference>
<dbReference type="InterPro" id="IPR004089">
    <property type="entry name" value="MCPsignal_dom"/>
</dbReference>
<dbReference type="InterPro" id="IPR003122">
    <property type="entry name" value="Tar_rcpt_lig-bd"/>
</dbReference>
<keyword evidence="5" id="KW-0997">Cell inner membrane</keyword>
<dbReference type="InterPro" id="IPR047347">
    <property type="entry name" value="YvaQ-like_sensor"/>
</dbReference>
<gene>
    <name evidence="16" type="ORF">D3872_13970</name>
</gene>
<dbReference type="InterPro" id="IPR051310">
    <property type="entry name" value="MCP_chemotaxis"/>
</dbReference>
<evidence type="ECO:0000256" key="2">
    <source>
        <dbReference type="ARBA" id="ARBA00022475"/>
    </source>
</evidence>
<dbReference type="FunFam" id="1.10.287.950:FF:000001">
    <property type="entry name" value="Methyl-accepting chemotaxis sensory transducer"/>
    <property type="match status" value="1"/>
</dbReference>
<dbReference type="SMART" id="SM00304">
    <property type="entry name" value="HAMP"/>
    <property type="match status" value="1"/>
</dbReference>
<evidence type="ECO:0000256" key="1">
    <source>
        <dbReference type="ARBA" id="ARBA00004429"/>
    </source>
</evidence>